<keyword evidence="1" id="KW-0812">Transmembrane</keyword>
<gene>
    <name evidence="2" type="ORF">DARMORV10_A07P14470.1</name>
</gene>
<keyword evidence="1" id="KW-1133">Transmembrane helix</keyword>
<keyword evidence="1" id="KW-0472">Membrane</keyword>
<proteinExistence type="predicted"/>
<dbReference type="EMBL" id="HG994361">
    <property type="protein sequence ID" value="CAF2162074.1"/>
    <property type="molecule type" value="Genomic_DNA"/>
</dbReference>
<accession>A0A816YIF7</accession>
<dbReference type="AlphaFoldDB" id="A0A816YIF7"/>
<organism evidence="2">
    <name type="scientific">Brassica napus</name>
    <name type="common">Rape</name>
    <dbReference type="NCBI Taxonomy" id="3708"/>
    <lineage>
        <taxon>Eukaryota</taxon>
        <taxon>Viridiplantae</taxon>
        <taxon>Streptophyta</taxon>
        <taxon>Embryophyta</taxon>
        <taxon>Tracheophyta</taxon>
        <taxon>Spermatophyta</taxon>
        <taxon>Magnoliopsida</taxon>
        <taxon>eudicotyledons</taxon>
        <taxon>Gunneridae</taxon>
        <taxon>Pentapetalae</taxon>
        <taxon>rosids</taxon>
        <taxon>malvids</taxon>
        <taxon>Brassicales</taxon>
        <taxon>Brassicaceae</taxon>
        <taxon>Brassiceae</taxon>
        <taxon>Brassica</taxon>
    </lineage>
</organism>
<feature type="transmembrane region" description="Helical" evidence="1">
    <location>
        <begin position="33"/>
        <end position="54"/>
    </location>
</feature>
<evidence type="ECO:0000256" key="1">
    <source>
        <dbReference type="SAM" id="Phobius"/>
    </source>
</evidence>
<name>A0A816YIF7_BRANA</name>
<sequence length="82" mass="8660">MRSLAGSGDQAIFFGVGLPALGSDDGRSYSCDVAGLLPVIFRFCSIFACVFFLIPSNPISSGDCFGLLPRVDWLFHAGAQAL</sequence>
<evidence type="ECO:0000313" key="2">
    <source>
        <dbReference type="EMBL" id="CAF2162074.1"/>
    </source>
</evidence>
<dbReference type="Proteomes" id="UP001295469">
    <property type="component" value="Chromosome A07"/>
</dbReference>
<reference evidence="2" key="1">
    <citation type="submission" date="2021-01" db="EMBL/GenBank/DDBJ databases">
        <authorList>
            <consortium name="Genoscope - CEA"/>
            <person name="William W."/>
        </authorList>
    </citation>
    <scope>NUCLEOTIDE SEQUENCE</scope>
</reference>
<protein>
    <submittedName>
        <fullName evidence="2">(rape) hypothetical protein</fullName>
    </submittedName>
</protein>